<dbReference type="Pfam" id="PF00646">
    <property type="entry name" value="F-box"/>
    <property type="match status" value="1"/>
</dbReference>
<accession>A0A8B8NG08</accession>
<dbReference type="InterPro" id="IPR036047">
    <property type="entry name" value="F-box-like_dom_sf"/>
</dbReference>
<dbReference type="GeneID" id="115734666"/>
<dbReference type="InterPro" id="IPR001810">
    <property type="entry name" value="F-box_dom"/>
</dbReference>
<organism evidence="2 3">
    <name type="scientific">Rhodamnia argentea</name>
    <dbReference type="NCBI Taxonomy" id="178133"/>
    <lineage>
        <taxon>Eukaryota</taxon>
        <taxon>Viridiplantae</taxon>
        <taxon>Streptophyta</taxon>
        <taxon>Embryophyta</taxon>
        <taxon>Tracheophyta</taxon>
        <taxon>Spermatophyta</taxon>
        <taxon>Magnoliopsida</taxon>
        <taxon>eudicotyledons</taxon>
        <taxon>Gunneridae</taxon>
        <taxon>Pentapetalae</taxon>
        <taxon>rosids</taxon>
        <taxon>malvids</taxon>
        <taxon>Myrtales</taxon>
        <taxon>Myrtaceae</taxon>
        <taxon>Myrtoideae</taxon>
        <taxon>Myrteae</taxon>
        <taxon>Australasian group</taxon>
        <taxon>Rhodamnia</taxon>
    </lineage>
</organism>
<dbReference type="PANTHER" id="PTHR47719:SF2">
    <property type="entry name" value="SKP1-INTERACTING PARTNER 15"/>
    <property type="match status" value="1"/>
</dbReference>
<dbReference type="KEGG" id="rarg:115734666"/>
<evidence type="ECO:0000313" key="2">
    <source>
        <dbReference type="Proteomes" id="UP000827889"/>
    </source>
</evidence>
<dbReference type="Proteomes" id="UP000827889">
    <property type="component" value="Chromosome 2"/>
</dbReference>
<reference evidence="2" key="1">
    <citation type="submission" date="2025-05" db="UniProtKB">
        <authorList>
            <consortium name="RefSeq"/>
        </authorList>
    </citation>
    <scope>NUCLEOTIDE SEQUENCE [LARGE SCALE GENOMIC DNA]</scope>
</reference>
<dbReference type="OrthoDB" id="1922820at2759"/>
<evidence type="ECO:0000313" key="3">
    <source>
        <dbReference type="RefSeq" id="XP_030521407.1"/>
    </source>
</evidence>
<reference evidence="3" key="2">
    <citation type="submission" date="2025-08" db="UniProtKB">
        <authorList>
            <consortium name="RefSeq"/>
        </authorList>
    </citation>
    <scope>IDENTIFICATION</scope>
    <source>
        <tissue evidence="3">Leaf</tissue>
    </source>
</reference>
<dbReference type="PANTHER" id="PTHR47719">
    <property type="entry name" value="SKP1-INTERACTING PARTNER 15"/>
    <property type="match status" value="1"/>
</dbReference>
<name>A0A8B8NG08_9MYRT</name>
<keyword evidence="2" id="KW-1185">Reference proteome</keyword>
<evidence type="ECO:0000259" key="1">
    <source>
        <dbReference type="Pfam" id="PF00646"/>
    </source>
</evidence>
<gene>
    <name evidence="3" type="primary">LOC115734666</name>
</gene>
<proteinExistence type="predicted"/>
<dbReference type="AlphaFoldDB" id="A0A8B8NG08"/>
<dbReference type="Gene3D" id="2.120.10.80">
    <property type="entry name" value="Kelch-type beta propeller"/>
    <property type="match status" value="1"/>
</dbReference>
<dbReference type="RefSeq" id="XP_030521407.1">
    <property type="nucleotide sequence ID" value="XM_030665547.2"/>
</dbReference>
<protein>
    <submittedName>
        <fullName evidence="3">SKP1-interacting partner 15</fullName>
    </submittedName>
</protein>
<dbReference type="InterPro" id="IPR015915">
    <property type="entry name" value="Kelch-typ_b-propeller"/>
</dbReference>
<dbReference type="SUPFAM" id="SSF81383">
    <property type="entry name" value="F-box domain"/>
    <property type="match status" value="1"/>
</dbReference>
<feature type="domain" description="F-box" evidence="1">
    <location>
        <begin position="12"/>
        <end position="51"/>
    </location>
</feature>
<dbReference type="SUPFAM" id="SSF117281">
    <property type="entry name" value="Kelch motif"/>
    <property type="match status" value="1"/>
</dbReference>
<sequence length="385" mass="43133">MDDDEPTPPIYLLPEDTLSQIFASLPLRQIIICRSLSKFFLQTLTSPSFLRLISPLFPLRLLALRPPHHHHHHHHHHLPSPSPPSLLHAFDPHDNLWLRFSLSFLPFRSLHPVASSLGLVYLWGDSADSRDPAKSLVACNPLTRRFSVLPQLGSAWSRHGSVLVDSANRVMVLTELAALYFAGSGSGSCSSSGSTRWLKFSSNLPSKPRSPVLASNAVYALCDIGSPWRSQWKLFYCSLRPLKSAHHWIKLEKHEWGDVFDILKRPRLVKGTENNILMVGGLKSSFALNASCSTILILKLDLVTLEWEEAGRMPVEMFQCFAESSKFKVFGGGNRVCFSGKRVGRLALWDCFDKKAEWRWIDGIPAPGDGFCRGFVFEAGLTELP</sequence>